<dbReference type="Proteomes" id="UP000008544">
    <property type="component" value="Chromosome"/>
</dbReference>
<feature type="compositionally biased region" description="Gly residues" evidence="1">
    <location>
        <begin position="1"/>
        <end position="10"/>
    </location>
</feature>
<proteinExistence type="predicted"/>
<sequence>MPKGDGTGPRGKGRGTGRDRGPCGGAGKDRVPDDRKRGDRIHGARCVGTGRDRRAGCSSGIGQGYDPFQGGGRGRRAGRGA</sequence>
<dbReference type="HOGENOM" id="CLU_2568220_0_0_9"/>
<feature type="compositionally biased region" description="Basic and acidic residues" evidence="1">
    <location>
        <begin position="16"/>
        <end position="42"/>
    </location>
</feature>
<dbReference type="AlphaFoldDB" id="B1I4X4"/>
<reference evidence="2 3" key="2">
    <citation type="journal article" date="2008" name="Science">
        <title>Environmental genomics reveals a single-species ecosystem deep within Earth.</title>
        <authorList>
            <person name="Chivian D."/>
            <person name="Brodie E.L."/>
            <person name="Alm E.J."/>
            <person name="Culley D.E."/>
            <person name="Dehal P.S."/>
            <person name="Desantis T.Z."/>
            <person name="Gihring T.M."/>
            <person name="Lapidus A."/>
            <person name="Lin L.H."/>
            <person name="Lowry S.R."/>
            <person name="Moser D.P."/>
            <person name="Richardson P.M."/>
            <person name="Southam G."/>
            <person name="Wanger G."/>
            <person name="Pratt L.M."/>
            <person name="Andersen G.L."/>
            <person name="Hazen T.C."/>
            <person name="Brockman F.J."/>
            <person name="Arkin A.P."/>
            <person name="Onstott T.C."/>
        </authorList>
    </citation>
    <scope>NUCLEOTIDE SEQUENCE [LARGE SCALE GENOMIC DNA]</scope>
    <source>
        <strain evidence="2 3">MP104C</strain>
    </source>
</reference>
<keyword evidence="3" id="KW-1185">Reference proteome</keyword>
<protein>
    <submittedName>
        <fullName evidence="2">Uncharacterized protein</fullName>
    </submittedName>
</protein>
<dbReference type="EMBL" id="CP000860">
    <property type="protein sequence ID" value="ACA60042.1"/>
    <property type="molecule type" value="Genomic_DNA"/>
</dbReference>
<evidence type="ECO:0000256" key="1">
    <source>
        <dbReference type="SAM" id="MobiDB-lite"/>
    </source>
</evidence>
<name>B1I4X4_DESAP</name>
<dbReference type="STRING" id="477974.Daud_1539"/>
<accession>B1I4X4</accession>
<reference evidence="3" key="1">
    <citation type="submission" date="2007-10" db="EMBL/GenBank/DDBJ databases">
        <title>Complete sequence of chromosome of Desulforudis audaxviator MP104C.</title>
        <authorList>
            <person name="Copeland A."/>
            <person name="Lucas S."/>
            <person name="Lapidus A."/>
            <person name="Barry K."/>
            <person name="Glavina del Rio T."/>
            <person name="Dalin E."/>
            <person name="Tice H."/>
            <person name="Bruce D."/>
            <person name="Pitluck S."/>
            <person name="Lowry S.R."/>
            <person name="Larimer F."/>
            <person name="Land M.L."/>
            <person name="Hauser L."/>
            <person name="Kyrpides N."/>
            <person name="Ivanova N.N."/>
            <person name="Richardson P."/>
        </authorList>
    </citation>
    <scope>NUCLEOTIDE SEQUENCE [LARGE SCALE GENOMIC DNA]</scope>
    <source>
        <strain evidence="3">MP104C</strain>
    </source>
</reference>
<evidence type="ECO:0000313" key="3">
    <source>
        <dbReference type="Proteomes" id="UP000008544"/>
    </source>
</evidence>
<dbReference type="KEGG" id="dau:Daud_1539"/>
<gene>
    <name evidence="2" type="ordered locus">Daud_1539</name>
</gene>
<organism evidence="2 3">
    <name type="scientific">Desulforudis audaxviator (strain MP104C)</name>
    <dbReference type="NCBI Taxonomy" id="477974"/>
    <lineage>
        <taxon>Bacteria</taxon>
        <taxon>Bacillati</taxon>
        <taxon>Bacillota</taxon>
        <taxon>Clostridia</taxon>
        <taxon>Thermoanaerobacterales</taxon>
        <taxon>Candidatus Desulforudaceae</taxon>
        <taxon>Candidatus Desulforudis</taxon>
    </lineage>
</organism>
<feature type="region of interest" description="Disordered" evidence="1">
    <location>
        <begin position="1"/>
        <end position="81"/>
    </location>
</feature>
<evidence type="ECO:0000313" key="2">
    <source>
        <dbReference type="EMBL" id="ACA60042.1"/>
    </source>
</evidence>